<accession>W7X404</accession>
<evidence type="ECO:0000313" key="1">
    <source>
        <dbReference type="EMBL" id="EWS74045.1"/>
    </source>
</evidence>
<dbReference type="Proteomes" id="UP000009168">
    <property type="component" value="Unassembled WGS sequence"/>
</dbReference>
<proteinExistence type="predicted"/>
<dbReference type="KEGG" id="tet:TTHERM_000340029"/>
<dbReference type="GeneID" id="24438503"/>
<gene>
    <name evidence="1" type="ORF">TTHERM_000340029</name>
</gene>
<reference evidence="2" key="1">
    <citation type="journal article" date="2006" name="PLoS Biol.">
        <title>Macronuclear genome sequence of the ciliate Tetrahymena thermophila, a model eukaryote.</title>
        <authorList>
            <person name="Eisen J.A."/>
            <person name="Coyne R.S."/>
            <person name="Wu M."/>
            <person name="Wu D."/>
            <person name="Thiagarajan M."/>
            <person name="Wortman J.R."/>
            <person name="Badger J.H."/>
            <person name="Ren Q."/>
            <person name="Amedeo P."/>
            <person name="Jones K.M."/>
            <person name="Tallon L.J."/>
            <person name="Delcher A.L."/>
            <person name="Salzberg S.L."/>
            <person name="Silva J.C."/>
            <person name="Haas B.J."/>
            <person name="Majoros W.H."/>
            <person name="Farzad M."/>
            <person name="Carlton J.M."/>
            <person name="Smith R.K. Jr."/>
            <person name="Garg J."/>
            <person name="Pearlman R.E."/>
            <person name="Karrer K.M."/>
            <person name="Sun L."/>
            <person name="Manning G."/>
            <person name="Elde N.C."/>
            <person name="Turkewitz A.P."/>
            <person name="Asai D.J."/>
            <person name="Wilkes D.E."/>
            <person name="Wang Y."/>
            <person name="Cai H."/>
            <person name="Collins K."/>
            <person name="Stewart B.A."/>
            <person name="Lee S.R."/>
            <person name="Wilamowska K."/>
            <person name="Weinberg Z."/>
            <person name="Ruzzo W.L."/>
            <person name="Wloga D."/>
            <person name="Gaertig J."/>
            <person name="Frankel J."/>
            <person name="Tsao C.-C."/>
            <person name="Gorovsky M.A."/>
            <person name="Keeling P.J."/>
            <person name="Waller R.F."/>
            <person name="Patron N.J."/>
            <person name="Cherry J.M."/>
            <person name="Stover N.A."/>
            <person name="Krieger C.J."/>
            <person name="del Toro C."/>
            <person name="Ryder H.F."/>
            <person name="Williamson S.C."/>
            <person name="Barbeau R.A."/>
            <person name="Hamilton E.P."/>
            <person name="Orias E."/>
        </authorList>
    </citation>
    <scope>NUCLEOTIDE SEQUENCE [LARGE SCALE GENOMIC DNA]</scope>
    <source>
        <strain evidence="2">SB210</strain>
    </source>
</reference>
<keyword evidence="2" id="KW-1185">Reference proteome</keyword>
<dbReference type="InParanoid" id="W7X404"/>
<dbReference type="EMBL" id="GG662666">
    <property type="protein sequence ID" value="EWS74045.1"/>
    <property type="molecule type" value="Genomic_DNA"/>
</dbReference>
<dbReference type="AlphaFoldDB" id="W7X404"/>
<dbReference type="RefSeq" id="XP_012653444.1">
    <property type="nucleotide sequence ID" value="XM_012797990.1"/>
</dbReference>
<evidence type="ECO:0000313" key="2">
    <source>
        <dbReference type="Proteomes" id="UP000009168"/>
    </source>
</evidence>
<name>W7X404_TETTS</name>
<sequence length="107" mass="12888">MCKKLQSLTLDIRQNQLLCFKQIKIQYKIQSSCFLEFPASLIQLQNSIARLKKVRFLAFFLIRQMEVAEFNYYKYIQTFKNKLPRLVQYLHDSLESIDFPNQNDNED</sequence>
<organism evidence="1 2">
    <name type="scientific">Tetrahymena thermophila (strain SB210)</name>
    <dbReference type="NCBI Taxonomy" id="312017"/>
    <lineage>
        <taxon>Eukaryota</taxon>
        <taxon>Sar</taxon>
        <taxon>Alveolata</taxon>
        <taxon>Ciliophora</taxon>
        <taxon>Intramacronucleata</taxon>
        <taxon>Oligohymenophorea</taxon>
        <taxon>Hymenostomatida</taxon>
        <taxon>Tetrahymenina</taxon>
        <taxon>Tetrahymenidae</taxon>
        <taxon>Tetrahymena</taxon>
    </lineage>
</organism>
<protein>
    <submittedName>
        <fullName evidence="1">Uncharacterized protein</fullName>
    </submittedName>
</protein>